<dbReference type="Proteomes" id="UP000245956">
    <property type="component" value="Unassembled WGS sequence"/>
</dbReference>
<evidence type="ECO:0000256" key="1">
    <source>
        <dbReference type="SAM" id="MobiDB-lite"/>
    </source>
</evidence>
<proteinExistence type="predicted"/>
<reference evidence="2 3" key="1">
    <citation type="journal article" date="2016" name="Front. Microbiol.">
        <title>Genome and transcriptome sequences reveal the specific parasitism of the nematophagous Purpureocillium lilacinum 36-1.</title>
        <authorList>
            <person name="Xie J."/>
            <person name="Li S."/>
            <person name="Mo C."/>
            <person name="Xiao X."/>
            <person name="Peng D."/>
            <person name="Wang G."/>
            <person name="Xiao Y."/>
        </authorList>
    </citation>
    <scope>NUCLEOTIDE SEQUENCE [LARGE SCALE GENOMIC DNA]</scope>
    <source>
        <strain evidence="2 3">36-1</strain>
    </source>
</reference>
<evidence type="ECO:0000313" key="3">
    <source>
        <dbReference type="Proteomes" id="UP000245956"/>
    </source>
</evidence>
<dbReference type="AlphaFoldDB" id="A0A2U3DNZ1"/>
<comment type="caution">
    <text evidence="2">The sequence shown here is derived from an EMBL/GenBank/DDBJ whole genome shotgun (WGS) entry which is preliminary data.</text>
</comment>
<accession>A0A2U3DNZ1</accession>
<gene>
    <name evidence="2" type="ORF">PCL_01581</name>
</gene>
<protein>
    <submittedName>
        <fullName evidence="2">Uncharacterized protein</fullName>
    </submittedName>
</protein>
<dbReference type="EMBL" id="LCWV01000149">
    <property type="protein sequence ID" value="PWI63967.1"/>
    <property type="molecule type" value="Genomic_DNA"/>
</dbReference>
<sequence length="158" mass="17473">MFSSQQAREMPPGTLSNRPLSAAHRAPHTNPAVFAGPPQGRAGPPQHPEPDVQDELLSHAQALAALRSSYRSAITTSSDPLDNVQNSADNNAPTYERGLLEQWPGEGQREERDERHRKLQTMDERIKLLKLQITFLLHKKGHDGGLVSEEVVTAQEES</sequence>
<feature type="compositionally biased region" description="Polar residues" evidence="1">
    <location>
        <begin position="76"/>
        <end position="93"/>
    </location>
</feature>
<feature type="region of interest" description="Disordered" evidence="1">
    <location>
        <begin position="76"/>
        <end position="95"/>
    </location>
</feature>
<evidence type="ECO:0000313" key="2">
    <source>
        <dbReference type="EMBL" id="PWI63967.1"/>
    </source>
</evidence>
<name>A0A2U3DNZ1_PURLI</name>
<feature type="region of interest" description="Disordered" evidence="1">
    <location>
        <begin position="1"/>
        <end position="52"/>
    </location>
</feature>
<organism evidence="2 3">
    <name type="scientific">Purpureocillium lilacinum</name>
    <name type="common">Paecilomyces lilacinus</name>
    <dbReference type="NCBI Taxonomy" id="33203"/>
    <lineage>
        <taxon>Eukaryota</taxon>
        <taxon>Fungi</taxon>
        <taxon>Dikarya</taxon>
        <taxon>Ascomycota</taxon>
        <taxon>Pezizomycotina</taxon>
        <taxon>Sordariomycetes</taxon>
        <taxon>Hypocreomycetidae</taxon>
        <taxon>Hypocreales</taxon>
        <taxon>Ophiocordycipitaceae</taxon>
        <taxon>Purpureocillium</taxon>
    </lineage>
</organism>
<feature type="compositionally biased region" description="Low complexity" evidence="1">
    <location>
        <begin position="35"/>
        <end position="44"/>
    </location>
</feature>